<accession>A0A814MUU3</accession>
<dbReference type="OrthoDB" id="9994179at2759"/>
<dbReference type="EMBL" id="CAJNOJ010000091">
    <property type="protein sequence ID" value="CAF1084704.1"/>
    <property type="molecule type" value="Genomic_DNA"/>
</dbReference>
<dbReference type="Proteomes" id="UP000663852">
    <property type="component" value="Unassembled WGS sequence"/>
</dbReference>
<feature type="region of interest" description="Disordered" evidence="1">
    <location>
        <begin position="174"/>
        <end position="199"/>
    </location>
</feature>
<proteinExistence type="predicted"/>
<reference evidence="3" key="1">
    <citation type="submission" date="2021-02" db="EMBL/GenBank/DDBJ databases">
        <authorList>
            <person name="Nowell W R."/>
        </authorList>
    </citation>
    <scope>NUCLEOTIDE SEQUENCE</scope>
</reference>
<dbReference type="Proteomes" id="UP000663828">
    <property type="component" value="Unassembled WGS sequence"/>
</dbReference>
<organism evidence="3 5">
    <name type="scientific">Adineta ricciae</name>
    <name type="common">Rotifer</name>
    <dbReference type="NCBI Taxonomy" id="249248"/>
    <lineage>
        <taxon>Eukaryota</taxon>
        <taxon>Metazoa</taxon>
        <taxon>Spiralia</taxon>
        <taxon>Gnathifera</taxon>
        <taxon>Rotifera</taxon>
        <taxon>Eurotatoria</taxon>
        <taxon>Bdelloidea</taxon>
        <taxon>Adinetida</taxon>
        <taxon>Adinetidae</taxon>
        <taxon>Adineta</taxon>
    </lineage>
</organism>
<evidence type="ECO:0000256" key="1">
    <source>
        <dbReference type="SAM" id="MobiDB-lite"/>
    </source>
</evidence>
<dbReference type="AlphaFoldDB" id="A0A814MUU3"/>
<comment type="caution">
    <text evidence="3">The sequence shown here is derived from an EMBL/GenBank/DDBJ whole genome shotgun (WGS) entry which is preliminary data.</text>
</comment>
<name>A0A814MUU3_ADIRI</name>
<evidence type="ECO:0000313" key="4">
    <source>
        <dbReference type="Proteomes" id="UP000663828"/>
    </source>
</evidence>
<sequence length="561" mass="62727">MASRFLDLERKTLIVQFVSVEPLKFHSTADGTDLVQDILRSQLSRSDEDIFGQDGALSIDEQGEFLTFEPHDPKNRTLHLPVEHLAYCGALRRMLYDKSDQRNPDQIQRREFENVDLANRFAQYITGPPIFVAVFHGFDNSLCYTFLTQSSDDACLLVMKLMRAFKLHEQQLEQQGQVNQGSPSFPLLHGSGRSSSSIDIQRNSPLVQPTQPLPTSQTNSYIQDPGHDELVQRLLANPNLQLISPPLQFGSLRLNDISMNTSMNQRSSPITVNKSASYHNDIPLADRSSPQFMRPPSPPIFGLSGTNSAHDLSMSGNNPQVIYKPNNQEVVYKQNIMVRWLQPPTPPPPAPIIIREIQAPVEPDPPIVCRQLPRCPPTPPPIIVREKPPPCPPCGQPLIIEKRIPSVTLPRQVIVERYPAPPARPPTIIYEKYLPSAPPGPRQVIVRREICQPGAYPVIRQQVPGRHLVREIVRQIPQPAPIAQPALVCVPQQQQQIINQPQAMQQLVPVFATRQHVVQPKGVRVIRQVIGPAQGSIQQPQQVFSPNGPTLIQAVPNGLIQ</sequence>
<evidence type="ECO:0000313" key="5">
    <source>
        <dbReference type="Proteomes" id="UP000663852"/>
    </source>
</evidence>
<keyword evidence="4" id="KW-1185">Reference proteome</keyword>
<protein>
    <submittedName>
        <fullName evidence="3">Uncharacterized protein</fullName>
    </submittedName>
</protein>
<evidence type="ECO:0000313" key="3">
    <source>
        <dbReference type="EMBL" id="CAF1084704.1"/>
    </source>
</evidence>
<gene>
    <name evidence="3" type="ORF">EDS130_LOCUS19159</name>
    <name evidence="2" type="ORF">XAT740_LOCUS719</name>
</gene>
<evidence type="ECO:0000313" key="2">
    <source>
        <dbReference type="EMBL" id="CAF0756753.1"/>
    </source>
</evidence>
<dbReference type="EMBL" id="CAJNOR010000020">
    <property type="protein sequence ID" value="CAF0756753.1"/>
    <property type="molecule type" value="Genomic_DNA"/>
</dbReference>